<reference evidence="1 2" key="1">
    <citation type="submission" date="2024-04" db="EMBL/GenBank/DDBJ databases">
        <title>Novel genus in family Flammeovirgaceae.</title>
        <authorList>
            <person name="Nguyen T.H."/>
            <person name="Vuong T.Q."/>
            <person name="Le H."/>
            <person name="Kim S.-G."/>
        </authorList>
    </citation>
    <scope>NUCLEOTIDE SEQUENCE [LARGE SCALE GENOMIC DNA]</scope>
    <source>
        <strain evidence="1 2">JCM 23209</strain>
    </source>
</reference>
<evidence type="ECO:0000313" key="1">
    <source>
        <dbReference type="EMBL" id="MEN7549975.1"/>
    </source>
</evidence>
<dbReference type="AlphaFoldDB" id="A0AAW9SBV7"/>
<organism evidence="1 2">
    <name type="scientific">Rapidithrix thailandica</name>
    <dbReference type="NCBI Taxonomy" id="413964"/>
    <lineage>
        <taxon>Bacteria</taxon>
        <taxon>Pseudomonadati</taxon>
        <taxon>Bacteroidota</taxon>
        <taxon>Cytophagia</taxon>
        <taxon>Cytophagales</taxon>
        <taxon>Flammeovirgaceae</taxon>
        <taxon>Rapidithrix</taxon>
    </lineage>
</organism>
<proteinExistence type="predicted"/>
<protein>
    <submittedName>
        <fullName evidence="1">Uncharacterized protein</fullName>
    </submittedName>
</protein>
<dbReference type="EMBL" id="JBDKWZ010000011">
    <property type="protein sequence ID" value="MEN7549975.1"/>
    <property type="molecule type" value="Genomic_DNA"/>
</dbReference>
<accession>A0AAW9SBV7</accession>
<comment type="caution">
    <text evidence="1">The sequence shown here is derived from an EMBL/GenBank/DDBJ whole genome shotgun (WGS) entry which is preliminary data.</text>
</comment>
<keyword evidence="2" id="KW-1185">Reference proteome</keyword>
<sequence>MRSIFRGLSIFGNYGEMKRFKRYQPPNINEVSYYDVEKDGLNRNSH</sequence>
<evidence type="ECO:0000313" key="2">
    <source>
        <dbReference type="Proteomes" id="UP001403385"/>
    </source>
</evidence>
<dbReference type="RefSeq" id="WP_346822754.1">
    <property type="nucleotide sequence ID" value="NZ_JBDKWZ010000011.1"/>
</dbReference>
<name>A0AAW9SBV7_9BACT</name>
<dbReference type="Proteomes" id="UP001403385">
    <property type="component" value="Unassembled WGS sequence"/>
</dbReference>
<gene>
    <name evidence="1" type="ORF">AAG747_18765</name>
</gene>